<dbReference type="Proteomes" id="UP000563898">
    <property type="component" value="Unassembled WGS sequence"/>
</dbReference>
<evidence type="ECO:0000313" key="1">
    <source>
        <dbReference type="EMBL" id="NKY04368.1"/>
    </source>
</evidence>
<protein>
    <submittedName>
        <fullName evidence="1">Uncharacterized protein</fullName>
    </submittedName>
</protein>
<accession>A0A846WRR6</accession>
<organism evidence="1 2">
    <name type="scientific">Gordonia polyisoprenivorans</name>
    <dbReference type="NCBI Taxonomy" id="84595"/>
    <lineage>
        <taxon>Bacteria</taxon>
        <taxon>Bacillati</taxon>
        <taxon>Actinomycetota</taxon>
        <taxon>Actinomycetes</taxon>
        <taxon>Mycobacteriales</taxon>
        <taxon>Gordoniaceae</taxon>
        <taxon>Gordonia</taxon>
    </lineage>
</organism>
<reference evidence="1 2" key="1">
    <citation type="submission" date="2020-04" db="EMBL/GenBank/DDBJ databases">
        <title>MicrobeNet Type strains.</title>
        <authorList>
            <person name="Nicholson A.C."/>
        </authorList>
    </citation>
    <scope>NUCLEOTIDE SEQUENCE [LARGE SCALE GENOMIC DNA]</scope>
    <source>
        <strain evidence="1 2">ATCC BAA-14</strain>
    </source>
</reference>
<dbReference type="AlphaFoldDB" id="A0A846WRR6"/>
<evidence type="ECO:0000313" key="2">
    <source>
        <dbReference type="Proteomes" id="UP000563898"/>
    </source>
</evidence>
<gene>
    <name evidence="1" type="ORF">HGA05_22635</name>
</gene>
<comment type="caution">
    <text evidence="1">The sequence shown here is derived from an EMBL/GenBank/DDBJ whole genome shotgun (WGS) entry which is preliminary data.</text>
</comment>
<sequence>MNDLERLVSSAIVKSLESKAICGCGREAPLVGELGDVMQCADCGTWFDFDHLLLRVTGKNGGQLEVEVEQALVPLGKPDEVIEIETQPLEFWPDLRRAATWGRESQCPGCGRWVDGQGVCELDYRQLRCDYCCAVWSIR</sequence>
<dbReference type="RefSeq" id="WP_006370007.1">
    <property type="nucleotide sequence ID" value="NZ_JAAXPC010000017.1"/>
</dbReference>
<proteinExistence type="predicted"/>
<name>A0A846WRR6_9ACTN</name>
<dbReference type="EMBL" id="JAAXPC010000017">
    <property type="protein sequence ID" value="NKY04368.1"/>
    <property type="molecule type" value="Genomic_DNA"/>
</dbReference>